<sequence length="528" mass="55053">MGMRTDRDERAGLRAFRNQLAVVAGIMPVVAFVLVVDRESVGVLAAVGTALPLAALAVTAAVPATVDPRWFAVVLAVDVAAIALIRGDVPSIGVSALFTLPALWAGYAFGFPGAATTTAFAVGLLWVGAPGEWAAIDSGDTARLVSLPLVIAAVSGTAAALARRGRARQELLHDQAAVLRRRLGEVTAREELVRAVLDSVDFDVLAFDADGNTTITNAGRSGAAARDLAARTTADGVGSLVRRTLDGAELEEELVPVRREDGRARTYTVSTRLLPDEGGGGGVLVARDVTAERSALQARDDLVASVSHELRTPTTAVLGSVELAREVEGLPADAERLLDVASRNAERLVELVGGILDASREERVDLVLAPCDLLEVVDAAVEAAEPAARAAGVTLRTSAAASPVTVVADAFRIRQVVDNLVSNAVKYNHDGGWVEIGAHAVGDLVWLIVRDDGIGIADADQDRLFERFFRAESVRSTGIHGTGLGLAICRQIARRHGGDLTVLSVLGEGTTATMTIPAAGPDRTEALA</sequence>
<evidence type="ECO:0000256" key="2">
    <source>
        <dbReference type="ARBA" id="ARBA00004236"/>
    </source>
</evidence>
<dbReference type="FunFam" id="3.30.565.10:FF:000006">
    <property type="entry name" value="Sensor histidine kinase WalK"/>
    <property type="match status" value="1"/>
</dbReference>
<dbReference type="SMART" id="SM00387">
    <property type="entry name" value="HATPase_c"/>
    <property type="match status" value="1"/>
</dbReference>
<evidence type="ECO:0000256" key="7">
    <source>
        <dbReference type="ARBA" id="ARBA00023012"/>
    </source>
</evidence>
<gene>
    <name evidence="10" type="ORF">HP467_17825</name>
</gene>
<dbReference type="AlphaFoldDB" id="A0A850DWZ7"/>
<dbReference type="CDD" id="cd00082">
    <property type="entry name" value="HisKA"/>
    <property type="match status" value="1"/>
</dbReference>
<dbReference type="InterPro" id="IPR036097">
    <property type="entry name" value="HisK_dim/P_sf"/>
</dbReference>
<dbReference type="Proteomes" id="UP000539146">
    <property type="component" value="Unassembled WGS sequence"/>
</dbReference>
<dbReference type="InterPro" id="IPR003661">
    <property type="entry name" value="HisK_dim/P_dom"/>
</dbReference>
<keyword evidence="6 10" id="KW-0418">Kinase</keyword>
<dbReference type="Gene3D" id="1.10.287.130">
    <property type="match status" value="1"/>
</dbReference>
<evidence type="ECO:0000259" key="9">
    <source>
        <dbReference type="PROSITE" id="PS50109"/>
    </source>
</evidence>
<dbReference type="GO" id="GO:0005886">
    <property type="term" value="C:plasma membrane"/>
    <property type="evidence" value="ECO:0007669"/>
    <property type="project" value="UniProtKB-SubCell"/>
</dbReference>
<dbReference type="PANTHER" id="PTHR43047:SF72">
    <property type="entry name" value="OSMOSENSING HISTIDINE PROTEIN KINASE SLN1"/>
    <property type="match status" value="1"/>
</dbReference>
<dbReference type="SMART" id="SM00388">
    <property type="entry name" value="HisKA"/>
    <property type="match status" value="1"/>
</dbReference>
<organism evidence="10 11">
    <name type="scientific">Curtobacterium citreum</name>
    <dbReference type="NCBI Taxonomy" id="2036"/>
    <lineage>
        <taxon>Bacteria</taxon>
        <taxon>Bacillati</taxon>
        <taxon>Actinomycetota</taxon>
        <taxon>Actinomycetes</taxon>
        <taxon>Micrococcales</taxon>
        <taxon>Microbacteriaceae</taxon>
        <taxon>Curtobacterium</taxon>
    </lineage>
</organism>
<feature type="domain" description="Histidine kinase" evidence="9">
    <location>
        <begin position="305"/>
        <end position="520"/>
    </location>
</feature>
<evidence type="ECO:0000256" key="6">
    <source>
        <dbReference type="ARBA" id="ARBA00022777"/>
    </source>
</evidence>
<reference evidence="10 11" key="1">
    <citation type="submission" date="2020-05" db="EMBL/GenBank/DDBJ databases">
        <title>Genome Sequencing of Type Strains.</title>
        <authorList>
            <person name="Lemaire J.F."/>
            <person name="Inderbitzin P."/>
            <person name="Gregorio O.A."/>
            <person name="Collins S.B."/>
            <person name="Wespe N."/>
            <person name="Knight-Connoni V."/>
        </authorList>
    </citation>
    <scope>NUCLEOTIDE SEQUENCE [LARGE SCALE GENOMIC DNA]</scope>
    <source>
        <strain evidence="10 11">DSM 20512</strain>
    </source>
</reference>
<dbReference type="InterPro" id="IPR005467">
    <property type="entry name" value="His_kinase_dom"/>
</dbReference>
<proteinExistence type="predicted"/>
<dbReference type="RefSeq" id="WP_175327012.1">
    <property type="nucleotide sequence ID" value="NZ_BAAAWP010000001.1"/>
</dbReference>
<dbReference type="PRINTS" id="PR00344">
    <property type="entry name" value="BCTRLSENSOR"/>
</dbReference>
<dbReference type="PANTHER" id="PTHR43047">
    <property type="entry name" value="TWO-COMPONENT HISTIDINE PROTEIN KINASE"/>
    <property type="match status" value="1"/>
</dbReference>
<evidence type="ECO:0000313" key="11">
    <source>
        <dbReference type="Proteomes" id="UP000539146"/>
    </source>
</evidence>
<keyword evidence="7" id="KW-0902">Two-component regulatory system</keyword>
<evidence type="ECO:0000313" key="10">
    <source>
        <dbReference type="EMBL" id="NUU29954.1"/>
    </source>
</evidence>
<feature type="transmembrane region" description="Helical" evidence="8">
    <location>
        <begin position="101"/>
        <end position="129"/>
    </location>
</feature>
<keyword evidence="4" id="KW-0597">Phosphoprotein</keyword>
<dbReference type="InterPro" id="IPR035965">
    <property type="entry name" value="PAS-like_dom_sf"/>
</dbReference>
<dbReference type="SUPFAM" id="SSF55874">
    <property type="entry name" value="ATPase domain of HSP90 chaperone/DNA topoisomerase II/histidine kinase"/>
    <property type="match status" value="1"/>
</dbReference>
<protein>
    <recommendedName>
        <fullName evidence="3">histidine kinase</fullName>
        <ecNumber evidence="3">2.7.13.3</ecNumber>
    </recommendedName>
</protein>
<accession>A0A850DWZ7</accession>
<evidence type="ECO:0000256" key="8">
    <source>
        <dbReference type="SAM" id="Phobius"/>
    </source>
</evidence>
<dbReference type="EC" id="2.7.13.3" evidence="3"/>
<dbReference type="CDD" id="cd00075">
    <property type="entry name" value="HATPase"/>
    <property type="match status" value="1"/>
</dbReference>
<keyword evidence="5" id="KW-0808">Transferase</keyword>
<comment type="subcellular location">
    <subcellularLocation>
        <location evidence="2">Cell membrane</location>
    </subcellularLocation>
</comment>
<dbReference type="GO" id="GO:0000155">
    <property type="term" value="F:phosphorelay sensor kinase activity"/>
    <property type="evidence" value="ECO:0007669"/>
    <property type="project" value="InterPro"/>
</dbReference>
<evidence type="ECO:0000256" key="1">
    <source>
        <dbReference type="ARBA" id="ARBA00000085"/>
    </source>
</evidence>
<feature type="transmembrane region" description="Helical" evidence="8">
    <location>
        <begin position="20"/>
        <end position="36"/>
    </location>
</feature>
<keyword evidence="8" id="KW-1133">Transmembrane helix</keyword>
<comment type="caution">
    <text evidence="10">The sequence shown here is derived from an EMBL/GenBank/DDBJ whole genome shotgun (WGS) entry which is preliminary data.</text>
</comment>
<dbReference type="Pfam" id="PF02518">
    <property type="entry name" value="HATPase_c"/>
    <property type="match status" value="1"/>
</dbReference>
<dbReference type="EMBL" id="JABMCG010000126">
    <property type="protein sequence ID" value="NUU29954.1"/>
    <property type="molecule type" value="Genomic_DNA"/>
</dbReference>
<dbReference type="InterPro" id="IPR004358">
    <property type="entry name" value="Sig_transdc_His_kin-like_C"/>
</dbReference>
<dbReference type="PROSITE" id="PS50109">
    <property type="entry name" value="HIS_KIN"/>
    <property type="match status" value="1"/>
</dbReference>
<evidence type="ECO:0000256" key="3">
    <source>
        <dbReference type="ARBA" id="ARBA00012438"/>
    </source>
</evidence>
<dbReference type="SUPFAM" id="SSF47384">
    <property type="entry name" value="Homodimeric domain of signal transducing histidine kinase"/>
    <property type="match status" value="1"/>
</dbReference>
<dbReference type="Gene3D" id="3.30.565.10">
    <property type="entry name" value="Histidine kinase-like ATPase, C-terminal domain"/>
    <property type="match status" value="1"/>
</dbReference>
<name>A0A850DWZ7_9MICO</name>
<dbReference type="SUPFAM" id="SSF55785">
    <property type="entry name" value="PYP-like sensor domain (PAS domain)"/>
    <property type="match status" value="1"/>
</dbReference>
<comment type="catalytic activity">
    <reaction evidence="1">
        <text>ATP + protein L-histidine = ADP + protein N-phospho-L-histidine.</text>
        <dbReference type="EC" id="2.7.13.3"/>
    </reaction>
</comment>
<dbReference type="Pfam" id="PF00512">
    <property type="entry name" value="HisKA"/>
    <property type="match status" value="1"/>
</dbReference>
<keyword evidence="8" id="KW-0472">Membrane</keyword>
<keyword evidence="8" id="KW-0812">Transmembrane</keyword>
<evidence type="ECO:0000256" key="5">
    <source>
        <dbReference type="ARBA" id="ARBA00022679"/>
    </source>
</evidence>
<dbReference type="GO" id="GO:0009927">
    <property type="term" value="F:histidine phosphotransfer kinase activity"/>
    <property type="evidence" value="ECO:0007669"/>
    <property type="project" value="TreeGrafter"/>
</dbReference>
<feature type="transmembrane region" description="Helical" evidence="8">
    <location>
        <begin position="43"/>
        <end position="64"/>
    </location>
</feature>
<dbReference type="InterPro" id="IPR003594">
    <property type="entry name" value="HATPase_dom"/>
</dbReference>
<evidence type="ECO:0000256" key="4">
    <source>
        <dbReference type="ARBA" id="ARBA00022553"/>
    </source>
</evidence>
<feature type="transmembrane region" description="Helical" evidence="8">
    <location>
        <begin position="70"/>
        <end position="89"/>
    </location>
</feature>
<feature type="transmembrane region" description="Helical" evidence="8">
    <location>
        <begin position="141"/>
        <end position="162"/>
    </location>
</feature>
<dbReference type="InterPro" id="IPR036890">
    <property type="entry name" value="HATPase_C_sf"/>
</dbReference>